<sequence length="160" mass="18011">MIALREFPKVLRVPFDVLFSRRDIEPYSFIFTVGELDLAYDQKSIIHLTTIHAYGTAFACAVAYGIMRLLDTHLLSTYSSDPSSWSTTDTVKKLNGSLSMVLAMPFIVSPLFDIGATAFCMLHRLIKPQWFKAPGPFKDSEYTSVRRISCQCSELGERDG</sequence>
<evidence type="ECO:0000313" key="2">
    <source>
        <dbReference type="EMBL" id="KAK4449079.1"/>
    </source>
</evidence>
<reference evidence="2" key="2">
    <citation type="submission" date="2023-05" db="EMBL/GenBank/DDBJ databases">
        <authorList>
            <consortium name="Lawrence Berkeley National Laboratory"/>
            <person name="Steindorff A."/>
            <person name="Hensen N."/>
            <person name="Bonometti L."/>
            <person name="Westerberg I."/>
            <person name="Brannstrom I.O."/>
            <person name="Guillou S."/>
            <person name="Cros-Aarteil S."/>
            <person name="Calhoun S."/>
            <person name="Haridas S."/>
            <person name="Kuo A."/>
            <person name="Mondo S."/>
            <person name="Pangilinan J."/>
            <person name="Riley R."/>
            <person name="Labutti K."/>
            <person name="Andreopoulos B."/>
            <person name="Lipzen A."/>
            <person name="Chen C."/>
            <person name="Yanf M."/>
            <person name="Daum C."/>
            <person name="Ng V."/>
            <person name="Clum A."/>
            <person name="Ohm R."/>
            <person name="Martin F."/>
            <person name="Silar P."/>
            <person name="Natvig D."/>
            <person name="Lalanne C."/>
            <person name="Gautier V."/>
            <person name="Ament-Velasquez S.L."/>
            <person name="Kruys A."/>
            <person name="Hutchinson M.I."/>
            <person name="Powell A.J."/>
            <person name="Barry K."/>
            <person name="Miller A.N."/>
            <person name="Grigoriev I.V."/>
            <person name="Debuchy R."/>
            <person name="Gladieux P."/>
            <person name="Thoren M.H."/>
            <person name="Johannesson H."/>
        </authorList>
    </citation>
    <scope>NUCLEOTIDE SEQUENCE</scope>
    <source>
        <strain evidence="2">PSN243</strain>
    </source>
</reference>
<keyword evidence="1" id="KW-0472">Membrane</keyword>
<evidence type="ECO:0000313" key="3">
    <source>
        <dbReference type="Proteomes" id="UP001321760"/>
    </source>
</evidence>
<feature type="transmembrane region" description="Helical" evidence="1">
    <location>
        <begin position="51"/>
        <end position="70"/>
    </location>
</feature>
<name>A0AAV9GMA5_9PEZI</name>
<comment type="caution">
    <text evidence="2">The sequence shown here is derived from an EMBL/GenBank/DDBJ whole genome shotgun (WGS) entry which is preliminary data.</text>
</comment>
<organism evidence="2 3">
    <name type="scientific">Podospora aff. communis PSN243</name>
    <dbReference type="NCBI Taxonomy" id="3040156"/>
    <lineage>
        <taxon>Eukaryota</taxon>
        <taxon>Fungi</taxon>
        <taxon>Dikarya</taxon>
        <taxon>Ascomycota</taxon>
        <taxon>Pezizomycotina</taxon>
        <taxon>Sordariomycetes</taxon>
        <taxon>Sordariomycetidae</taxon>
        <taxon>Sordariales</taxon>
        <taxon>Podosporaceae</taxon>
        <taxon>Podospora</taxon>
    </lineage>
</organism>
<keyword evidence="1" id="KW-1133">Transmembrane helix</keyword>
<accession>A0AAV9GMA5</accession>
<feature type="transmembrane region" description="Helical" evidence="1">
    <location>
        <begin position="100"/>
        <end position="122"/>
    </location>
</feature>
<protein>
    <submittedName>
        <fullName evidence="2">Uncharacterized protein</fullName>
    </submittedName>
</protein>
<dbReference type="AlphaFoldDB" id="A0AAV9GMA5"/>
<reference evidence="2" key="1">
    <citation type="journal article" date="2023" name="Mol. Phylogenet. Evol.">
        <title>Genome-scale phylogeny and comparative genomics of the fungal order Sordariales.</title>
        <authorList>
            <person name="Hensen N."/>
            <person name="Bonometti L."/>
            <person name="Westerberg I."/>
            <person name="Brannstrom I.O."/>
            <person name="Guillou S."/>
            <person name="Cros-Aarteil S."/>
            <person name="Calhoun S."/>
            <person name="Haridas S."/>
            <person name="Kuo A."/>
            <person name="Mondo S."/>
            <person name="Pangilinan J."/>
            <person name="Riley R."/>
            <person name="LaButti K."/>
            <person name="Andreopoulos B."/>
            <person name="Lipzen A."/>
            <person name="Chen C."/>
            <person name="Yan M."/>
            <person name="Daum C."/>
            <person name="Ng V."/>
            <person name="Clum A."/>
            <person name="Steindorff A."/>
            <person name="Ohm R.A."/>
            <person name="Martin F."/>
            <person name="Silar P."/>
            <person name="Natvig D.O."/>
            <person name="Lalanne C."/>
            <person name="Gautier V."/>
            <person name="Ament-Velasquez S.L."/>
            <person name="Kruys A."/>
            <person name="Hutchinson M.I."/>
            <person name="Powell A.J."/>
            <person name="Barry K."/>
            <person name="Miller A.N."/>
            <person name="Grigoriev I.V."/>
            <person name="Debuchy R."/>
            <person name="Gladieux P."/>
            <person name="Hiltunen Thoren M."/>
            <person name="Johannesson H."/>
        </authorList>
    </citation>
    <scope>NUCLEOTIDE SEQUENCE</scope>
    <source>
        <strain evidence="2">PSN243</strain>
    </source>
</reference>
<dbReference type="Proteomes" id="UP001321760">
    <property type="component" value="Unassembled WGS sequence"/>
</dbReference>
<evidence type="ECO:0000256" key="1">
    <source>
        <dbReference type="SAM" id="Phobius"/>
    </source>
</evidence>
<gene>
    <name evidence="2" type="ORF">QBC34DRAFT_463698</name>
</gene>
<keyword evidence="1" id="KW-0812">Transmembrane</keyword>
<dbReference type="EMBL" id="MU865939">
    <property type="protein sequence ID" value="KAK4449079.1"/>
    <property type="molecule type" value="Genomic_DNA"/>
</dbReference>
<proteinExistence type="predicted"/>
<keyword evidence="3" id="KW-1185">Reference proteome</keyword>